<proteinExistence type="evidence at transcript level"/>
<evidence type="ECO:0000256" key="1">
    <source>
        <dbReference type="ARBA" id="ARBA00021772"/>
    </source>
</evidence>
<dbReference type="Gene3D" id="2.60.120.920">
    <property type="match status" value="1"/>
</dbReference>
<dbReference type="InterPro" id="IPR043136">
    <property type="entry name" value="B30.2/SPRY_sf"/>
</dbReference>
<sequence length="200" mass="22113">MASIFCCFRGCANFIDLGFTSQTVPVKKQPVIVLDGQRIGQEVVLVKDGSRICGTGGALGNTPIMQDKAYFEVRLQQSGVWGIGLGTEKADLNSIPMGNNGESWVLCSDGYLRHNKEEMHRITQLPQEGDTIGVSYNHIELNFYLNGQKLDCPFTSVRGKVYPVVYVDDGAVLDITFENFVHNLPSGYDKIMLEQSLLET</sequence>
<evidence type="ECO:0000259" key="2">
    <source>
        <dbReference type="PROSITE" id="PS50188"/>
    </source>
</evidence>
<dbReference type="InterPro" id="IPR001870">
    <property type="entry name" value="B30.2/SPRY"/>
</dbReference>
<evidence type="ECO:0000313" key="3">
    <source>
        <dbReference type="EMBL" id="SVE93914.1"/>
    </source>
</evidence>
<dbReference type="PANTHER" id="PTHR20951:SF2">
    <property type="entry name" value="SPRY DOMAIN-CONTAINING PROTEIN 7"/>
    <property type="match status" value="1"/>
</dbReference>
<gene>
    <name evidence="3" type="primary">EOG090X0EPP</name>
</gene>
<protein>
    <recommendedName>
        <fullName evidence="1">SPRY domain-containing protein 7</fullName>
    </recommendedName>
</protein>
<dbReference type="Pfam" id="PF00622">
    <property type="entry name" value="SPRY"/>
    <property type="match status" value="1"/>
</dbReference>
<organism evidence="3">
    <name type="scientific">Scapholeberis mucronata</name>
    <dbReference type="NCBI Taxonomy" id="202097"/>
    <lineage>
        <taxon>Eukaryota</taxon>
        <taxon>Metazoa</taxon>
        <taxon>Ecdysozoa</taxon>
        <taxon>Arthropoda</taxon>
        <taxon>Crustacea</taxon>
        <taxon>Branchiopoda</taxon>
        <taxon>Diplostraca</taxon>
        <taxon>Cladocera</taxon>
        <taxon>Anomopoda</taxon>
        <taxon>Daphniidae</taxon>
        <taxon>Scapholeberis</taxon>
    </lineage>
</organism>
<dbReference type="InterPro" id="IPR003877">
    <property type="entry name" value="SPRY_dom"/>
</dbReference>
<name>A0A4Y7NMU8_9CRUS</name>
<feature type="domain" description="B30.2/SPRY" evidence="2">
    <location>
        <begin position="1"/>
        <end position="182"/>
    </location>
</feature>
<reference evidence="3" key="1">
    <citation type="submission" date="2018-08" db="EMBL/GenBank/DDBJ databases">
        <authorList>
            <person name="Cornetti L."/>
        </authorList>
    </citation>
    <scope>NUCLEOTIDE SEQUENCE</scope>
    <source>
        <strain evidence="3">BE-ASS</strain>
    </source>
</reference>
<dbReference type="SUPFAM" id="SSF49899">
    <property type="entry name" value="Concanavalin A-like lectins/glucanases"/>
    <property type="match status" value="1"/>
</dbReference>
<dbReference type="InterPro" id="IPR035766">
    <property type="entry name" value="SPRYD7"/>
</dbReference>
<dbReference type="SMART" id="SM00449">
    <property type="entry name" value="SPRY"/>
    <property type="match status" value="1"/>
</dbReference>
<accession>A0A4Y7NMU8</accession>
<dbReference type="PANTHER" id="PTHR20951">
    <property type="entry name" value="C13ORF1 PROTEIN-RELATED"/>
    <property type="match status" value="1"/>
</dbReference>
<dbReference type="EMBL" id="LR024295">
    <property type="protein sequence ID" value="SVE93914.1"/>
    <property type="molecule type" value="mRNA"/>
</dbReference>
<dbReference type="AlphaFoldDB" id="A0A4Y7NMU8"/>
<dbReference type="CDD" id="cd12880">
    <property type="entry name" value="SPRYD7"/>
    <property type="match status" value="1"/>
</dbReference>
<dbReference type="PROSITE" id="PS50188">
    <property type="entry name" value="B302_SPRY"/>
    <property type="match status" value="1"/>
</dbReference>
<dbReference type="InterPro" id="IPR013320">
    <property type="entry name" value="ConA-like_dom_sf"/>
</dbReference>